<dbReference type="Gene3D" id="1.10.287.1490">
    <property type="match status" value="1"/>
</dbReference>
<accession>A0A2V3VZH9</accession>
<dbReference type="EMBL" id="QJJQ01000008">
    <property type="protein sequence ID" value="PXW86198.1"/>
    <property type="molecule type" value="Genomic_DNA"/>
</dbReference>
<evidence type="ECO:0000313" key="3">
    <source>
        <dbReference type="Proteomes" id="UP000247978"/>
    </source>
</evidence>
<gene>
    <name evidence="2" type="ORF">DFR56_10811</name>
</gene>
<dbReference type="RefSeq" id="WP_110395625.1">
    <property type="nucleotide sequence ID" value="NZ_JADIJL010000004.1"/>
</dbReference>
<dbReference type="AlphaFoldDB" id="A0A2V3VZH9"/>
<protein>
    <submittedName>
        <fullName evidence="2">Uncharacterized protein DUF5082</fullName>
    </submittedName>
</protein>
<comment type="caution">
    <text evidence="2">The sequence shown here is derived from an EMBL/GenBank/DDBJ whole genome shotgun (WGS) entry which is preliminary data.</text>
</comment>
<dbReference type="Proteomes" id="UP000247978">
    <property type="component" value="Unassembled WGS sequence"/>
</dbReference>
<sequence>MSIQSLLQRRAQTERKLSQARAAKLEAENKLNRLQQAKAEIGELKAEMNQINQKVKTFEIPTSEWKGTTESDYQSGPKAKVETAVTNYVNHLEDNSSRIDEEISRLINQIETYTSQISSYNSTISLINYEIRNYKE</sequence>
<organism evidence="2 3">
    <name type="scientific">Pseudogracilibacillus auburnensis</name>
    <dbReference type="NCBI Taxonomy" id="1494959"/>
    <lineage>
        <taxon>Bacteria</taxon>
        <taxon>Bacillati</taxon>
        <taxon>Bacillota</taxon>
        <taxon>Bacilli</taxon>
        <taxon>Bacillales</taxon>
        <taxon>Bacillaceae</taxon>
        <taxon>Pseudogracilibacillus</taxon>
    </lineage>
</organism>
<dbReference type="InterPro" id="IPR031681">
    <property type="entry name" value="YwqH-like"/>
</dbReference>
<feature type="coiled-coil region" evidence="1">
    <location>
        <begin position="3"/>
        <end position="54"/>
    </location>
</feature>
<name>A0A2V3VZH9_9BACI</name>
<evidence type="ECO:0000313" key="2">
    <source>
        <dbReference type="EMBL" id="PXW86198.1"/>
    </source>
</evidence>
<keyword evidence="3" id="KW-1185">Reference proteome</keyword>
<dbReference type="Pfam" id="PF16888">
    <property type="entry name" value="YwqH-like"/>
    <property type="match status" value="1"/>
</dbReference>
<evidence type="ECO:0000256" key="1">
    <source>
        <dbReference type="SAM" id="Coils"/>
    </source>
</evidence>
<reference evidence="2 3" key="1">
    <citation type="submission" date="2018-05" db="EMBL/GenBank/DDBJ databases">
        <title>Genomic Encyclopedia of Type Strains, Phase IV (KMG-IV): sequencing the most valuable type-strain genomes for metagenomic binning, comparative biology and taxonomic classification.</title>
        <authorList>
            <person name="Goeker M."/>
        </authorList>
    </citation>
    <scope>NUCLEOTIDE SEQUENCE [LARGE SCALE GENOMIC DNA]</scope>
    <source>
        <strain evidence="2 3">DSM 28556</strain>
    </source>
</reference>
<proteinExistence type="predicted"/>
<keyword evidence="1" id="KW-0175">Coiled coil</keyword>